<feature type="binding site" evidence="9">
    <location>
        <position position="121"/>
    </location>
    <ligand>
        <name>alpha-D-glucose 1-phosphate</name>
        <dbReference type="ChEBI" id="CHEBI:58601"/>
    </ligand>
</feature>
<dbReference type="PROSITE" id="PS00809">
    <property type="entry name" value="ADP_GLC_PYROPHOSPH_2"/>
    <property type="match status" value="1"/>
</dbReference>
<dbReference type="HAMAP" id="MF_00624">
    <property type="entry name" value="GlgC"/>
    <property type="match status" value="1"/>
</dbReference>
<dbReference type="Pfam" id="PF24894">
    <property type="entry name" value="Hexapep_GlmU"/>
    <property type="match status" value="1"/>
</dbReference>
<accession>A0A1Q8YHP0</accession>
<evidence type="ECO:0000256" key="9">
    <source>
        <dbReference type="HAMAP-Rule" id="MF_00624"/>
    </source>
</evidence>
<dbReference type="PANTHER" id="PTHR43523">
    <property type="entry name" value="GLUCOSE-1-PHOSPHATE ADENYLYLTRANSFERASE-RELATED"/>
    <property type="match status" value="1"/>
</dbReference>
<keyword evidence="7 9" id="KW-0320">Glycogen biosynthesis</keyword>
<keyword evidence="13" id="KW-1185">Reference proteome</keyword>
<feature type="binding site" evidence="9">
    <location>
        <position position="186"/>
    </location>
    <ligand>
        <name>alpha-D-glucose 1-phosphate</name>
        <dbReference type="ChEBI" id="CHEBI:58601"/>
    </ligand>
</feature>
<keyword evidence="8 9" id="KW-0119">Carbohydrate metabolism</keyword>
<dbReference type="EC" id="2.7.7.27" evidence="9"/>
<dbReference type="NCBIfam" id="TIGR02091">
    <property type="entry name" value="glgC"/>
    <property type="match status" value="1"/>
</dbReference>
<evidence type="ECO:0000259" key="10">
    <source>
        <dbReference type="Pfam" id="PF00483"/>
    </source>
</evidence>
<dbReference type="PANTHER" id="PTHR43523:SF2">
    <property type="entry name" value="GLUCOSE-1-PHOSPHATE ADENYLYLTRANSFERASE"/>
    <property type="match status" value="1"/>
</dbReference>
<feature type="binding site" evidence="9">
    <location>
        <position position="219"/>
    </location>
    <ligand>
        <name>alpha-D-glucose 1-phosphate</name>
        <dbReference type="ChEBI" id="CHEBI:58601"/>
    </ligand>
</feature>
<dbReference type="GO" id="GO:0008878">
    <property type="term" value="F:glucose-1-phosphate adenylyltransferase activity"/>
    <property type="evidence" value="ECO:0007669"/>
    <property type="project" value="UniProtKB-UniRule"/>
</dbReference>
<dbReference type="GO" id="GO:0005524">
    <property type="term" value="F:ATP binding"/>
    <property type="evidence" value="ECO:0007669"/>
    <property type="project" value="UniProtKB-KW"/>
</dbReference>
<dbReference type="STRING" id="81479.RA876_01340"/>
<feature type="domain" description="Nucleotidyl transferase" evidence="10">
    <location>
        <begin position="29"/>
        <end position="297"/>
    </location>
</feature>
<dbReference type="PROSITE" id="PS00810">
    <property type="entry name" value="ADP_GLC_PYROPHOSPH_3"/>
    <property type="match status" value="1"/>
</dbReference>
<feature type="site" description="Could play a key role in the communication between the regulatory and the substrate sites" evidence="9">
    <location>
        <position position="81"/>
    </location>
</feature>
<comment type="caution">
    <text evidence="12">The sequence shown here is derived from an EMBL/GenBank/DDBJ whole genome shotgun (WGS) entry which is preliminary data.</text>
</comment>
<organism evidence="12 13">
    <name type="scientific">Rhodoferax antarcticus ANT.BR</name>
    <dbReference type="NCBI Taxonomy" id="1111071"/>
    <lineage>
        <taxon>Bacteria</taxon>
        <taxon>Pseudomonadati</taxon>
        <taxon>Pseudomonadota</taxon>
        <taxon>Betaproteobacteria</taxon>
        <taxon>Burkholderiales</taxon>
        <taxon>Comamonadaceae</taxon>
        <taxon>Rhodoferax</taxon>
    </lineage>
</organism>
<dbReference type="InterPro" id="IPR023049">
    <property type="entry name" value="GlgC_bac"/>
</dbReference>
<dbReference type="Proteomes" id="UP000185911">
    <property type="component" value="Unassembled WGS sequence"/>
</dbReference>
<evidence type="ECO:0000256" key="1">
    <source>
        <dbReference type="ARBA" id="ARBA00010443"/>
    </source>
</evidence>
<dbReference type="CDD" id="cd04651">
    <property type="entry name" value="LbH_G1P_AT_C"/>
    <property type="match status" value="1"/>
</dbReference>
<gene>
    <name evidence="9" type="primary">glgC</name>
    <name evidence="12" type="ORF">BLL52_1342</name>
</gene>
<evidence type="ECO:0000256" key="4">
    <source>
        <dbReference type="ARBA" id="ARBA00022695"/>
    </source>
</evidence>
<comment type="catalytic activity">
    <reaction evidence="9">
        <text>alpha-D-glucose 1-phosphate + ATP + H(+) = ADP-alpha-D-glucose + diphosphate</text>
        <dbReference type="Rhea" id="RHEA:12120"/>
        <dbReference type="ChEBI" id="CHEBI:15378"/>
        <dbReference type="ChEBI" id="CHEBI:30616"/>
        <dbReference type="ChEBI" id="CHEBI:33019"/>
        <dbReference type="ChEBI" id="CHEBI:57498"/>
        <dbReference type="ChEBI" id="CHEBI:58601"/>
        <dbReference type="EC" id="2.7.7.27"/>
    </reaction>
</comment>
<dbReference type="InterPro" id="IPR005836">
    <property type="entry name" value="ADP_Glu_pyroP_CS"/>
</dbReference>
<feature type="site" description="Could play a key role in the communication between the regulatory and the substrate sites" evidence="9">
    <location>
        <position position="120"/>
    </location>
</feature>
<dbReference type="RefSeq" id="WP_075585807.1">
    <property type="nucleotide sequence ID" value="NZ_MSYM01000008.1"/>
</dbReference>
<dbReference type="EMBL" id="MSYM01000008">
    <property type="protein sequence ID" value="OLP07512.1"/>
    <property type="molecule type" value="Genomic_DNA"/>
</dbReference>
<keyword evidence="2 9" id="KW-0321">Glycogen metabolism</keyword>
<comment type="similarity">
    <text evidence="1 9">Belongs to the bacterial/plant glucose-1-phosphate adenylyltransferase family.</text>
</comment>
<keyword evidence="4 9" id="KW-0548">Nucleotidyltransferase</keyword>
<evidence type="ECO:0000313" key="13">
    <source>
        <dbReference type="Proteomes" id="UP000185911"/>
    </source>
</evidence>
<comment type="pathway">
    <text evidence="9">Glycan biosynthesis; glycogen biosynthesis.</text>
</comment>
<dbReference type="InterPro" id="IPR005835">
    <property type="entry name" value="NTP_transferase_dom"/>
</dbReference>
<dbReference type="InterPro" id="IPR011004">
    <property type="entry name" value="Trimer_LpxA-like_sf"/>
</dbReference>
<dbReference type="NCBIfam" id="NF002023">
    <property type="entry name" value="PRK00844.1"/>
    <property type="match status" value="1"/>
</dbReference>
<evidence type="ECO:0000256" key="8">
    <source>
        <dbReference type="ARBA" id="ARBA00023277"/>
    </source>
</evidence>
<dbReference type="GO" id="GO:0005978">
    <property type="term" value="P:glycogen biosynthetic process"/>
    <property type="evidence" value="ECO:0007669"/>
    <property type="project" value="UniProtKB-UniRule"/>
</dbReference>
<dbReference type="Gene3D" id="2.160.10.10">
    <property type="entry name" value="Hexapeptide repeat proteins"/>
    <property type="match status" value="1"/>
</dbReference>
<sequence length="436" mass="48793">MTNSDASSSSAAIQNDPRLISNLTRNTFAMVLAGGRGSRLRELTDWRSKPAVPFGGKFRIIDFTLSNCVNSGVRRVGVATQYKSQSLIRHLQQGWSFLDGRLGEFIEIMPAQQQVDESHWYQGTADAVFQNLREIRHTNPQYVLILSGDHIYRMDYGRLLLAHVESGADVTVACIEAPLEEAKGFGVMAVRDDGRIVEFQEKPEKPKPTPNNPDMALASMGIYVFNARFLFEQLARDADDPTSSHDFGKDIIPHCVERHLAFAQNFADSCVQEPGKPAYWRDVGTLDAYWEANMDLVQVTPELNLYDQNWPIWTWQEQRPPAKFVFDDDTRRGSAVDSTVSGGCIISGASVRHSMLFSGVQVHSYSLVEDSVVLPNVQIERNCVVKKCILDRDCHLPEGTQIGVNPEEDRKRFHVTDSGITLVTTAMLGQKIEMIG</sequence>
<name>A0A1Q8YHP0_9BURK</name>
<keyword evidence="3 9" id="KW-0808">Transferase</keyword>
<dbReference type="PROSITE" id="PS00808">
    <property type="entry name" value="ADP_GLC_PYROPHOSPH_1"/>
    <property type="match status" value="1"/>
</dbReference>
<evidence type="ECO:0000259" key="11">
    <source>
        <dbReference type="Pfam" id="PF24894"/>
    </source>
</evidence>
<dbReference type="CDD" id="cd02508">
    <property type="entry name" value="ADP_Glucose_PP"/>
    <property type="match status" value="1"/>
</dbReference>
<dbReference type="InterPro" id="IPR011831">
    <property type="entry name" value="ADP-Glc_PPase"/>
</dbReference>
<dbReference type="InterPro" id="IPR029044">
    <property type="entry name" value="Nucleotide-diphossugar_trans"/>
</dbReference>
<evidence type="ECO:0000256" key="5">
    <source>
        <dbReference type="ARBA" id="ARBA00022741"/>
    </source>
</evidence>
<evidence type="ECO:0000313" key="12">
    <source>
        <dbReference type="EMBL" id="OLP07512.1"/>
    </source>
</evidence>
<evidence type="ECO:0000256" key="7">
    <source>
        <dbReference type="ARBA" id="ARBA00023056"/>
    </source>
</evidence>
<dbReference type="Pfam" id="PF00483">
    <property type="entry name" value="NTP_transferase"/>
    <property type="match status" value="1"/>
</dbReference>
<comment type="subunit">
    <text evidence="9">Homotetramer.</text>
</comment>
<evidence type="ECO:0000256" key="2">
    <source>
        <dbReference type="ARBA" id="ARBA00022600"/>
    </source>
</evidence>
<evidence type="ECO:0000256" key="6">
    <source>
        <dbReference type="ARBA" id="ARBA00022840"/>
    </source>
</evidence>
<feature type="domain" description="Glucose-1-phosphate adenylyltransferase/Bifunctional protein GlmU-like C-terminal hexapeptide" evidence="11">
    <location>
        <begin position="320"/>
        <end position="423"/>
    </location>
</feature>
<reference evidence="12 13" key="1">
    <citation type="submission" date="2017-01" db="EMBL/GenBank/DDBJ databases">
        <title>Genome sequence of Rhodoferax antarcticus ANT.BR, a psychrophilic purple nonsulfur bacterium from an Antarctic microbial mat.</title>
        <authorList>
            <person name="Baker J."/>
            <person name="Riester C."/>
            <person name="Skinner B."/>
            <person name="Newell A."/>
            <person name="Swingley W."/>
            <person name="Madigan M."/>
            <person name="Jung D."/>
            <person name="Asao M."/>
            <person name="Chen M."/>
            <person name="Loughlin P."/>
            <person name="Pan H."/>
            <person name="Lin S."/>
            <person name="Li N."/>
            <person name="Shaw J."/>
            <person name="Prado M."/>
            <person name="Sherman C."/>
            <person name="Li X."/>
            <person name="Tang J."/>
            <person name="Blankenship R."/>
            <person name="Zhao T."/>
            <person name="Touchman J."/>
            <person name="Sattley M."/>
        </authorList>
    </citation>
    <scope>NUCLEOTIDE SEQUENCE [LARGE SCALE GENOMIC DNA]</scope>
    <source>
        <strain evidence="12 13">ANT.BR</strain>
    </source>
</reference>
<comment type="function">
    <text evidence="9">Involved in the biosynthesis of ADP-glucose, a building block required for the elongation reactions to produce glycogen. Catalyzes the reaction between ATP and alpha-D-glucose 1-phosphate (G1P) to produce pyrophosphate and ADP-Glc.</text>
</comment>
<keyword evidence="5 9" id="KW-0547">Nucleotide-binding</keyword>
<dbReference type="InterPro" id="IPR056818">
    <property type="entry name" value="GlmU/GlgC-like_hexapep"/>
</dbReference>
<feature type="binding site" evidence="9">
    <location>
        <begin position="201"/>
        <end position="202"/>
    </location>
    <ligand>
        <name>alpha-D-glucose 1-phosphate</name>
        <dbReference type="ChEBI" id="CHEBI:58601"/>
    </ligand>
</feature>
<dbReference type="SUPFAM" id="SSF53448">
    <property type="entry name" value="Nucleotide-diphospho-sugar transferases"/>
    <property type="match status" value="1"/>
</dbReference>
<evidence type="ECO:0000256" key="3">
    <source>
        <dbReference type="ARBA" id="ARBA00022679"/>
    </source>
</evidence>
<dbReference type="Gene3D" id="3.90.550.10">
    <property type="entry name" value="Spore Coat Polysaccharide Biosynthesis Protein SpsA, Chain A"/>
    <property type="match status" value="1"/>
</dbReference>
<dbReference type="AlphaFoldDB" id="A0A1Q8YHP0"/>
<dbReference type="UniPathway" id="UPA00164"/>
<proteinExistence type="inferred from homology"/>
<keyword evidence="6 9" id="KW-0067">ATP-binding</keyword>
<dbReference type="NCBIfam" id="NF001947">
    <property type="entry name" value="PRK00725.1"/>
    <property type="match status" value="1"/>
</dbReference>
<protein>
    <recommendedName>
        <fullName evidence="9">Glucose-1-phosphate adenylyltransferase</fullName>
        <ecNumber evidence="9">2.7.7.27</ecNumber>
    </recommendedName>
    <alternativeName>
        <fullName evidence="9">ADP-glucose pyrophosphorylase</fullName>
        <shortName evidence="9">ADPGlc PPase</shortName>
    </alternativeName>
    <alternativeName>
        <fullName evidence="9">ADP-glucose synthase</fullName>
    </alternativeName>
</protein>
<dbReference type="SUPFAM" id="SSF51161">
    <property type="entry name" value="Trimeric LpxA-like enzymes"/>
    <property type="match status" value="1"/>
</dbReference>